<dbReference type="SMART" id="SM00291">
    <property type="entry name" value="ZnF_ZZ"/>
    <property type="match status" value="2"/>
</dbReference>
<name>A0A8H7HHC8_9AGAM</name>
<feature type="domain" description="ZZ-type" evidence="6">
    <location>
        <begin position="414"/>
        <end position="466"/>
    </location>
</feature>
<dbReference type="InterPro" id="IPR036265">
    <property type="entry name" value="HIT-like_sf"/>
</dbReference>
<dbReference type="AlphaFoldDB" id="A0A8H7HHC8"/>
<dbReference type="PRINTS" id="PR00332">
    <property type="entry name" value="HISTRIAD"/>
</dbReference>
<feature type="domain" description="HIT" evidence="7">
    <location>
        <begin position="24"/>
        <end position="152"/>
    </location>
</feature>
<dbReference type="SUPFAM" id="SSF54197">
    <property type="entry name" value="HIT-like"/>
    <property type="match status" value="1"/>
</dbReference>
<evidence type="ECO:0000313" key="8">
    <source>
        <dbReference type="EMBL" id="KAF8685473.1"/>
    </source>
</evidence>
<evidence type="ECO:0000313" key="9">
    <source>
        <dbReference type="Proteomes" id="UP000650582"/>
    </source>
</evidence>
<dbReference type="GO" id="GO:0008270">
    <property type="term" value="F:zinc ion binding"/>
    <property type="evidence" value="ECO:0007669"/>
    <property type="project" value="UniProtKB-KW"/>
</dbReference>
<evidence type="ECO:0000256" key="3">
    <source>
        <dbReference type="ARBA" id="ARBA00022833"/>
    </source>
</evidence>
<keyword evidence="1" id="KW-0479">Metal-binding</keyword>
<dbReference type="Gene3D" id="3.30.428.10">
    <property type="entry name" value="HIT-like"/>
    <property type="match status" value="1"/>
</dbReference>
<evidence type="ECO:0000256" key="2">
    <source>
        <dbReference type="ARBA" id="ARBA00022771"/>
    </source>
</evidence>
<dbReference type="InterPro" id="IPR011146">
    <property type="entry name" value="HIT-like"/>
</dbReference>
<dbReference type="PROSITE" id="PS01357">
    <property type="entry name" value="ZF_ZZ_1"/>
    <property type="match status" value="1"/>
</dbReference>
<dbReference type="Pfam" id="PF01230">
    <property type="entry name" value="HIT"/>
    <property type="match status" value="1"/>
</dbReference>
<dbReference type="Pfam" id="PF00569">
    <property type="entry name" value="ZZ"/>
    <property type="match status" value="1"/>
</dbReference>
<comment type="caution">
    <text evidence="8">The sequence shown here is derived from an EMBL/GenBank/DDBJ whole genome shotgun (WGS) entry which is preliminary data.</text>
</comment>
<accession>A0A8H7HHC8</accession>
<proteinExistence type="predicted"/>
<dbReference type="PANTHER" id="PTHR46648:SF1">
    <property type="entry name" value="ADENOSINE 5'-MONOPHOSPHORAMIDASE HNT1"/>
    <property type="match status" value="1"/>
</dbReference>
<evidence type="ECO:0000256" key="4">
    <source>
        <dbReference type="PROSITE-ProRule" id="PRU00228"/>
    </source>
</evidence>
<feature type="short sequence motif" description="Histidine triad motif" evidence="5">
    <location>
        <begin position="135"/>
        <end position="139"/>
    </location>
</feature>
<sequence>MTSHIIDQFVHRTQNCNTPELDCIFCEIISARSPCYKIYETDQVVAILDIQPIRRGHALVMPKIHIEKVSDLPPELAGAVGTAVSRVAGAICRGLNITALNVVVNQEHAQVGSDDYQMSSGIDTFLGLLKKAVPHVHYHIVPAPNLSENESLNESSSSEGSSIFMREWLRRGELEDSEGHALGLSGRPIKPCKDMTTEELLEEELWHRLELTRLVLSLSIHIGTCTTHGVLSAGTTLPIHLPVVVFIAYRLTKVALRHRAIRTEAKFNRRGIQFRKISSSRGKRLTGGIALMILTPIFSAIGADIVNDIICAVAGTDLVKIASIGSSSSSSVVAFGECSIDQSGTDIILYEGDGGNMNNEKNDISVCGETSQAIIEKLVEIWSEKLIHTVPDEFTQLVEEIDLNSRAKQTLPSHYQVYCNACDTRISKGYSCQECHDFDLCYDCFVGVKHQDVKRHPYIEFKVQEEISQIQRIMVSLRRETVIVEHGRGSHTKCNVCHSMISEPTKIGRRTEMATYYRCKSCPDFDICAKCFPTEAAKAIHEDHKFNMIVATDDEATISRLSPTTDTRSPSGLFRSGSSGWIQTPVGSPEPVASPTLPSSRSHSNLFTPTPWMASPTSPTSPPPIYSSVFPENVWHRGQHFACDACYCSINDDKRLSCVDCRVDLHMKCRNWSGRGHERYHRTRILVKDV</sequence>
<dbReference type="PROSITE" id="PS51084">
    <property type="entry name" value="HIT_2"/>
    <property type="match status" value="1"/>
</dbReference>
<dbReference type="PROSITE" id="PS50135">
    <property type="entry name" value="ZF_ZZ_2"/>
    <property type="match status" value="1"/>
</dbReference>
<dbReference type="GO" id="GO:0009117">
    <property type="term" value="P:nucleotide metabolic process"/>
    <property type="evidence" value="ECO:0007669"/>
    <property type="project" value="TreeGrafter"/>
</dbReference>
<dbReference type="Gene3D" id="3.30.60.90">
    <property type="match status" value="2"/>
</dbReference>
<reference evidence="8" key="1">
    <citation type="submission" date="2020-09" db="EMBL/GenBank/DDBJ databases">
        <title>Comparative genome analyses of four rice-infecting Rhizoctonia solani isolates reveal extensive enrichment of homogalacturonan modification genes.</title>
        <authorList>
            <person name="Lee D.-Y."/>
            <person name="Jeon J."/>
            <person name="Kim K.-T."/>
            <person name="Cheong K."/>
            <person name="Song H."/>
            <person name="Choi G."/>
            <person name="Ko J."/>
            <person name="Opiyo S.O."/>
            <person name="Zuo S."/>
            <person name="Madhav S."/>
            <person name="Lee Y.-H."/>
            <person name="Wang G.-L."/>
        </authorList>
    </citation>
    <scope>NUCLEOTIDE SEQUENCE</scope>
    <source>
        <strain evidence="8">AG1-IA YN-7</strain>
    </source>
</reference>
<dbReference type="InterPro" id="IPR043145">
    <property type="entry name" value="Znf_ZZ_sf"/>
</dbReference>
<keyword evidence="3" id="KW-0862">Zinc</keyword>
<dbReference type="GO" id="GO:0003824">
    <property type="term" value="F:catalytic activity"/>
    <property type="evidence" value="ECO:0007669"/>
    <property type="project" value="InterPro"/>
</dbReference>
<dbReference type="PANTHER" id="PTHR46648">
    <property type="entry name" value="HIT FAMILY PROTEIN 1"/>
    <property type="match status" value="1"/>
</dbReference>
<keyword evidence="2 4" id="KW-0863">Zinc-finger</keyword>
<evidence type="ECO:0000259" key="7">
    <source>
        <dbReference type="PROSITE" id="PS51084"/>
    </source>
</evidence>
<dbReference type="InterPro" id="IPR001310">
    <property type="entry name" value="Histidine_triad_HIT"/>
</dbReference>
<dbReference type="InterPro" id="IPR000433">
    <property type="entry name" value="Znf_ZZ"/>
</dbReference>
<evidence type="ECO:0000256" key="5">
    <source>
        <dbReference type="PROSITE-ProRule" id="PRU00464"/>
    </source>
</evidence>
<gene>
    <name evidence="8" type="ORF">RHS04_00558</name>
</gene>
<dbReference type="SUPFAM" id="SSF57850">
    <property type="entry name" value="RING/U-box"/>
    <property type="match status" value="2"/>
</dbReference>
<protein>
    <submittedName>
        <fullName evidence="8">HIT-like protein</fullName>
    </submittedName>
</protein>
<dbReference type="EMBL" id="JACYCC010000021">
    <property type="protein sequence ID" value="KAF8685473.1"/>
    <property type="molecule type" value="Genomic_DNA"/>
</dbReference>
<evidence type="ECO:0000259" key="6">
    <source>
        <dbReference type="PROSITE" id="PS50135"/>
    </source>
</evidence>
<dbReference type="Proteomes" id="UP000650582">
    <property type="component" value="Unassembled WGS sequence"/>
</dbReference>
<organism evidence="8 9">
    <name type="scientific">Rhizoctonia solani</name>
    <dbReference type="NCBI Taxonomy" id="456999"/>
    <lineage>
        <taxon>Eukaryota</taxon>
        <taxon>Fungi</taxon>
        <taxon>Dikarya</taxon>
        <taxon>Basidiomycota</taxon>
        <taxon>Agaricomycotina</taxon>
        <taxon>Agaricomycetes</taxon>
        <taxon>Cantharellales</taxon>
        <taxon>Ceratobasidiaceae</taxon>
        <taxon>Rhizoctonia</taxon>
    </lineage>
</organism>
<evidence type="ECO:0000256" key="1">
    <source>
        <dbReference type="ARBA" id="ARBA00022723"/>
    </source>
</evidence>